<gene>
    <name evidence="2" type="ORF">AFUS01_LOCUS13946</name>
</gene>
<feature type="signal peptide" evidence="1">
    <location>
        <begin position="1"/>
        <end position="21"/>
    </location>
</feature>
<dbReference type="AlphaFoldDB" id="A0A8J2KF37"/>
<proteinExistence type="predicted"/>
<reference evidence="2" key="1">
    <citation type="submission" date="2021-06" db="EMBL/GenBank/DDBJ databases">
        <authorList>
            <person name="Hodson N. C."/>
            <person name="Mongue J. A."/>
            <person name="Jaron S. K."/>
        </authorList>
    </citation>
    <scope>NUCLEOTIDE SEQUENCE</scope>
</reference>
<feature type="non-terminal residue" evidence="2">
    <location>
        <position position="1"/>
    </location>
</feature>
<feature type="chain" id="PRO_5035280999" evidence="1">
    <location>
        <begin position="22"/>
        <end position="160"/>
    </location>
</feature>
<keyword evidence="1" id="KW-0732">Signal</keyword>
<evidence type="ECO:0000313" key="2">
    <source>
        <dbReference type="EMBL" id="CAG7724959.1"/>
    </source>
</evidence>
<sequence length="160" mass="17708">MFFAPVFIILALPYWRDYVKVAGMERTKQVPGYEISGTGIWGPVKRSPYVRMKAIRRGDSHLGVKSNLPIRVRQKAVEKELIQRAMGNASVDINMFNQKSAPVAPQAHPKEQTTNKTGIQNVTITSAPAPEILIPVTSTRMSPTTDSSIPNTPTRAAFIF</sequence>
<protein>
    <submittedName>
        <fullName evidence="2">Uncharacterized protein</fullName>
    </submittedName>
</protein>
<comment type="caution">
    <text evidence="2">The sequence shown here is derived from an EMBL/GenBank/DDBJ whole genome shotgun (WGS) entry which is preliminary data.</text>
</comment>
<evidence type="ECO:0000256" key="1">
    <source>
        <dbReference type="SAM" id="SignalP"/>
    </source>
</evidence>
<dbReference type="EMBL" id="CAJVCH010115697">
    <property type="protein sequence ID" value="CAG7724959.1"/>
    <property type="molecule type" value="Genomic_DNA"/>
</dbReference>
<accession>A0A8J2KF37</accession>
<dbReference type="Proteomes" id="UP000708208">
    <property type="component" value="Unassembled WGS sequence"/>
</dbReference>
<evidence type="ECO:0000313" key="3">
    <source>
        <dbReference type="Proteomes" id="UP000708208"/>
    </source>
</evidence>
<keyword evidence="3" id="KW-1185">Reference proteome</keyword>
<name>A0A8J2KF37_9HEXA</name>
<organism evidence="2 3">
    <name type="scientific">Allacma fusca</name>
    <dbReference type="NCBI Taxonomy" id="39272"/>
    <lineage>
        <taxon>Eukaryota</taxon>
        <taxon>Metazoa</taxon>
        <taxon>Ecdysozoa</taxon>
        <taxon>Arthropoda</taxon>
        <taxon>Hexapoda</taxon>
        <taxon>Collembola</taxon>
        <taxon>Symphypleona</taxon>
        <taxon>Sminthuridae</taxon>
        <taxon>Allacma</taxon>
    </lineage>
</organism>